<dbReference type="AlphaFoldDB" id="A0A2U1M1V5"/>
<dbReference type="Pfam" id="PF13259">
    <property type="entry name" value="clamp_Gag1-like"/>
    <property type="match status" value="1"/>
</dbReference>
<sequence length="108" mass="12403">MHTMNTMNTEDTMHDIMCLNIYIISYHAYSPMNSPGLLLWNQTRQQWIGDKGSSHRKKGREPAISWNATYDNLLGSNKPFPRPIPLPVTVGDRAQVVVAWLFCGIWAW</sequence>
<dbReference type="InterPro" id="IPR025124">
    <property type="entry name" value="Gag1-like_clamp"/>
</dbReference>
<keyword evidence="3" id="KW-1185">Reference proteome</keyword>
<name>A0A2U1M1V5_ARTAN</name>
<reference evidence="2 3" key="1">
    <citation type="journal article" date="2018" name="Mol. Plant">
        <title>The genome of Artemisia annua provides insight into the evolution of Asteraceae family and artemisinin biosynthesis.</title>
        <authorList>
            <person name="Shen Q."/>
            <person name="Zhang L."/>
            <person name="Liao Z."/>
            <person name="Wang S."/>
            <person name="Yan T."/>
            <person name="Shi P."/>
            <person name="Liu M."/>
            <person name="Fu X."/>
            <person name="Pan Q."/>
            <person name="Wang Y."/>
            <person name="Lv Z."/>
            <person name="Lu X."/>
            <person name="Zhang F."/>
            <person name="Jiang W."/>
            <person name="Ma Y."/>
            <person name="Chen M."/>
            <person name="Hao X."/>
            <person name="Li L."/>
            <person name="Tang Y."/>
            <person name="Lv G."/>
            <person name="Zhou Y."/>
            <person name="Sun X."/>
            <person name="Brodelius P.E."/>
            <person name="Rose J.K.C."/>
            <person name="Tang K."/>
        </authorList>
    </citation>
    <scope>NUCLEOTIDE SEQUENCE [LARGE SCALE GENOMIC DNA]</scope>
    <source>
        <strain evidence="3">cv. Huhao1</strain>
        <tissue evidence="2">Leaf</tissue>
    </source>
</reference>
<evidence type="ECO:0000259" key="1">
    <source>
        <dbReference type="Pfam" id="PF13259"/>
    </source>
</evidence>
<accession>A0A2U1M1V5</accession>
<comment type="caution">
    <text evidence="2">The sequence shown here is derived from an EMBL/GenBank/DDBJ whole genome shotgun (WGS) entry which is preliminary data.</text>
</comment>
<dbReference type="STRING" id="35608.A0A2U1M1V5"/>
<protein>
    <recommendedName>
        <fullName evidence="1">Gag1-like clamp domain-containing protein</fullName>
    </recommendedName>
</protein>
<organism evidence="2 3">
    <name type="scientific">Artemisia annua</name>
    <name type="common">Sweet wormwood</name>
    <dbReference type="NCBI Taxonomy" id="35608"/>
    <lineage>
        <taxon>Eukaryota</taxon>
        <taxon>Viridiplantae</taxon>
        <taxon>Streptophyta</taxon>
        <taxon>Embryophyta</taxon>
        <taxon>Tracheophyta</taxon>
        <taxon>Spermatophyta</taxon>
        <taxon>Magnoliopsida</taxon>
        <taxon>eudicotyledons</taxon>
        <taxon>Gunneridae</taxon>
        <taxon>Pentapetalae</taxon>
        <taxon>asterids</taxon>
        <taxon>campanulids</taxon>
        <taxon>Asterales</taxon>
        <taxon>Asteraceae</taxon>
        <taxon>Asteroideae</taxon>
        <taxon>Anthemideae</taxon>
        <taxon>Artemisiinae</taxon>
        <taxon>Artemisia</taxon>
    </lineage>
</organism>
<dbReference type="PANTHER" id="PTHR33373">
    <property type="entry name" value="OS07G0479600 PROTEIN"/>
    <property type="match status" value="1"/>
</dbReference>
<proteinExistence type="predicted"/>
<evidence type="ECO:0000313" key="2">
    <source>
        <dbReference type="EMBL" id="PWA55248.1"/>
    </source>
</evidence>
<dbReference type="EMBL" id="PKPP01006809">
    <property type="protein sequence ID" value="PWA55248.1"/>
    <property type="molecule type" value="Genomic_DNA"/>
</dbReference>
<dbReference type="OrthoDB" id="1896025at2759"/>
<evidence type="ECO:0000313" key="3">
    <source>
        <dbReference type="Proteomes" id="UP000245207"/>
    </source>
</evidence>
<gene>
    <name evidence="2" type="ORF">CTI12_AA430330</name>
</gene>
<dbReference type="PANTHER" id="PTHR33373:SF35">
    <property type="entry name" value="DUF4050 DOMAIN-CONTAINING PROTEIN"/>
    <property type="match status" value="1"/>
</dbReference>
<dbReference type="Proteomes" id="UP000245207">
    <property type="component" value="Unassembled WGS sequence"/>
</dbReference>
<feature type="domain" description="Gag1-like clamp" evidence="1">
    <location>
        <begin position="35"/>
        <end position="87"/>
    </location>
</feature>